<sequence>MWTNTWCPLNISISRQLICVTTIGGQVPLYYSLAALLAVPGFTFMPSMQVHHSNTPQIIPTQSKNFQPFWTSLGKVRF</sequence>
<name>A0A5C3MVT1_9AGAM</name>
<keyword evidence="2" id="KW-1185">Reference proteome</keyword>
<accession>A0A5C3MVT1</accession>
<evidence type="ECO:0000313" key="2">
    <source>
        <dbReference type="Proteomes" id="UP000305948"/>
    </source>
</evidence>
<evidence type="ECO:0000313" key="1">
    <source>
        <dbReference type="EMBL" id="TFK48962.1"/>
    </source>
</evidence>
<dbReference type="EMBL" id="ML213517">
    <property type="protein sequence ID" value="TFK48962.1"/>
    <property type="molecule type" value="Genomic_DNA"/>
</dbReference>
<proteinExistence type="predicted"/>
<reference evidence="1 2" key="1">
    <citation type="journal article" date="2019" name="Nat. Ecol. Evol.">
        <title>Megaphylogeny resolves global patterns of mushroom evolution.</title>
        <authorList>
            <person name="Varga T."/>
            <person name="Krizsan K."/>
            <person name="Foldi C."/>
            <person name="Dima B."/>
            <person name="Sanchez-Garcia M."/>
            <person name="Sanchez-Ramirez S."/>
            <person name="Szollosi G.J."/>
            <person name="Szarkandi J.G."/>
            <person name="Papp V."/>
            <person name="Albert L."/>
            <person name="Andreopoulos W."/>
            <person name="Angelini C."/>
            <person name="Antonin V."/>
            <person name="Barry K.W."/>
            <person name="Bougher N.L."/>
            <person name="Buchanan P."/>
            <person name="Buyck B."/>
            <person name="Bense V."/>
            <person name="Catcheside P."/>
            <person name="Chovatia M."/>
            <person name="Cooper J."/>
            <person name="Damon W."/>
            <person name="Desjardin D."/>
            <person name="Finy P."/>
            <person name="Geml J."/>
            <person name="Haridas S."/>
            <person name="Hughes K."/>
            <person name="Justo A."/>
            <person name="Karasinski D."/>
            <person name="Kautmanova I."/>
            <person name="Kiss B."/>
            <person name="Kocsube S."/>
            <person name="Kotiranta H."/>
            <person name="LaButti K.M."/>
            <person name="Lechner B.E."/>
            <person name="Liimatainen K."/>
            <person name="Lipzen A."/>
            <person name="Lukacs Z."/>
            <person name="Mihaltcheva S."/>
            <person name="Morgado L.N."/>
            <person name="Niskanen T."/>
            <person name="Noordeloos M.E."/>
            <person name="Ohm R.A."/>
            <person name="Ortiz-Santana B."/>
            <person name="Ovrebo C."/>
            <person name="Racz N."/>
            <person name="Riley R."/>
            <person name="Savchenko A."/>
            <person name="Shiryaev A."/>
            <person name="Soop K."/>
            <person name="Spirin V."/>
            <person name="Szebenyi C."/>
            <person name="Tomsovsky M."/>
            <person name="Tulloss R.E."/>
            <person name="Uehling J."/>
            <person name="Grigoriev I.V."/>
            <person name="Vagvolgyi C."/>
            <person name="Papp T."/>
            <person name="Martin F.M."/>
            <person name="Miettinen O."/>
            <person name="Hibbett D.S."/>
            <person name="Nagy L.G."/>
        </authorList>
    </citation>
    <scope>NUCLEOTIDE SEQUENCE [LARGE SCALE GENOMIC DNA]</scope>
    <source>
        <strain evidence="1 2">OMC1185</strain>
    </source>
</reference>
<dbReference type="AlphaFoldDB" id="A0A5C3MVT1"/>
<gene>
    <name evidence="1" type="ORF">OE88DRAFT_446941</name>
</gene>
<protein>
    <submittedName>
        <fullName evidence="1">Uncharacterized protein</fullName>
    </submittedName>
</protein>
<organism evidence="1 2">
    <name type="scientific">Heliocybe sulcata</name>
    <dbReference type="NCBI Taxonomy" id="5364"/>
    <lineage>
        <taxon>Eukaryota</taxon>
        <taxon>Fungi</taxon>
        <taxon>Dikarya</taxon>
        <taxon>Basidiomycota</taxon>
        <taxon>Agaricomycotina</taxon>
        <taxon>Agaricomycetes</taxon>
        <taxon>Gloeophyllales</taxon>
        <taxon>Gloeophyllaceae</taxon>
        <taxon>Heliocybe</taxon>
    </lineage>
</organism>
<dbReference type="Proteomes" id="UP000305948">
    <property type="component" value="Unassembled WGS sequence"/>
</dbReference>